<evidence type="ECO:0000313" key="2">
    <source>
        <dbReference type="EMBL" id="SDK63817.1"/>
    </source>
</evidence>
<dbReference type="Pfam" id="PF11706">
    <property type="entry name" value="zf-CGNR"/>
    <property type="match status" value="1"/>
</dbReference>
<dbReference type="InterPro" id="IPR023286">
    <property type="entry name" value="ABATE_dom_sf"/>
</dbReference>
<dbReference type="AlphaFoldDB" id="A0A1G9DIV8"/>
<dbReference type="EMBL" id="FNFO01000003">
    <property type="protein sequence ID" value="SDK63817.1"/>
    <property type="molecule type" value="Genomic_DNA"/>
</dbReference>
<dbReference type="Proteomes" id="UP000198510">
    <property type="component" value="Unassembled WGS sequence"/>
</dbReference>
<evidence type="ECO:0000313" key="3">
    <source>
        <dbReference type="Proteomes" id="UP000198510"/>
    </source>
</evidence>
<gene>
    <name evidence="2" type="ORF">SAMN05421823_103146</name>
</gene>
<evidence type="ECO:0000259" key="1">
    <source>
        <dbReference type="Pfam" id="PF11706"/>
    </source>
</evidence>
<accession>A0A1G9DIV8</accession>
<dbReference type="SUPFAM" id="SSF160904">
    <property type="entry name" value="Jann2411-like"/>
    <property type="match status" value="1"/>
</dbReference>
<dbReference type="Pfam" id="PF07336">
    <property type="entry name" value="ABATE"/>
    <property type="match status" value="1"/>
</dbReference>
<sequence>MRTFERTIETTELDGGWLCLNFTNTVRNRNEQPRHDYLRGVPEWLLWVKRLELVSAQEFAQLQQFAEAHPQVAEAQVGKILAFREIVFAVFHAVAQDQAPPPEVLAAFNATLSASLAQLRVAVLPERHVSESFRAEKVDLLTPFHPVVKSAYDLLHADWLGRVKLCGNCGWLYVDRSKNNSRKWCNMQTCGNSEKSMRYYRKHRQAE</sequence>
<reference evidence="2 3" key="1">
    <citation type="submission" date="2016-10" db="EMBL/GenBank/DDBJ databases">
        <authorList>
            <person name="de Groot N.N."/>
        </authorList>
    </citation>
    <scope>NUCLEOTIDE SEQUENCE [LARGE SCALE GENOMIC DNA]</scope>
    <source>
        <strain evidence="2 3">DSM 25186</strain>
    </source>
</reference>
<dbReference type="InterPro" id="IPR021005">
    <property type="entry name" value="Znf_CGNR"/>
</dbReference>
<dbReference type="PANTHER" id="PTHR35525:SF3">
    <property type="entry name" value="BLL6575 PROTEIN"/>
    <property type="match status" value="1"/>
</dbReference>
<proteinExistence type="predicted"/>
<dbReference type="PANTHER" id="PTHR35525">
    <property type="entry name" value="BLL6575 PROTEIN"/>
    <property type="match status" value="1"/>
</dbReference>
<name>A0A1G9DIV8_9BACT</name>
<dbReference type="RefSeq" id="WP_089681086.1">
    <property type="nucleotide sequence ID" value="NZ_FNFO01000003.1"/>
</dbReference>
<feature type="domain" description="Zinc finger CGNR" evidence="1">
    <location>
        <begin position="162"/>
        <end position="203"/>
    </location>
</feature>
<dbReference type="Gene3D" id="1.10.3300.10">
    <property type="entry name" value="Jann2411-like domain"/>
    <property type="match status" value="1"/>
</dbReference>
<keyword evidence="3" id="KW-1185">Reference proteome</keyword>
<dbReference type="OrthoDB" id="123307at2"/>
<organism evidence="2 3">
    <name type="scientific">Catalinimonas alkaloidigena</name>
    <dbReference type="NCBI Taxonomy" id="1075417"/>
    <lineage>
        <taxon>Bacteria</taxon>
        <taxon>Pseudomonadati</taxon>
        <taxon>Bacteroidota</taxon>
        <taxon>Cytophagia</taxon>
        <taxon>Cytophagales</taxon>
        <taxon>Catalimonadaceae</taxon>
        <taxon>Catalinimonas</taxon>
    </lineage>
</organism>
<dbReference type="InterPro" id="IPR010852">
    <property type="entry name" value="ABATE"/>
</dbReference>
<dbReference type="STRING" id="1075417.SAMN05421823_103146"/>
<protein>
    <submittedName>
        <fullName evidence="2">Conserved protein containing a Zn-ribbon-like motif, possibly RNA-binding</fullName>
    </submittedName>
</protein>